<keyword evidence="4" id="KW-1185">Reference proteome</keyword>
<dbReference type="Proteomes" id="UP000198697">
    <property type="component" value="Unassembled WGS sequence"/>
</dbReference>
<keyword evidence="1" id="KW-0472">Membrane</keyword>
<dbReference type="OrthoDB" id="4174975at2"/>
<feature type="transmembrane region" description="Helical" evidence="1">
    <location>
        <begin position="20"/>
        <end position="38"/>
    </location>
</feature>
<keyword evidence="1" id="KW-0812">Transmembrane</keyword>
<evidence type="ECO:0000313" key="4">
    <source>
        <dbReference type="Proteomes" id="UP000198697"/>
    </source>
</evidence>
<dbReference type="InterPro" id="IPR025565">
    <property type="entry name" value="DUF4328"/>
</dbReference>
<proteinExistence type="predicted"/>
<sequence>MTTTISPRDNSHRAYRSRLLFKLTIVFNVANLMANALFMSLPNDYPLEEPYGFGQLVILFQAGVVLLLILVNILTIVFFLQWFRRAYYNLWKIGRRPDHTDGWAVGSWFIPILNLSRPYSIMKEIWYDTGATPSGATDSRTVLRWWWVAYLVHTFSNSLANTVMKKAETMPQILAALPLSMFSDLADIASAALSILVIGYVHQAEQRWQLRVQLQRLGEPAQQPEQLRPTEEEYYG</sequence>
<feature type="domain" description="DUF4328" evidence="2">
    <location>
        <begin position="60"/>
        <end position="200"/>
    </location>
</feature>
<feature type="transmembrane region" description="Helical" evidence="1">
    <location>
        <begin position="58"/>
        <end position="83"/>
    </location>
</feature>
<evidence type="ECO:0000256" key="1">
    <source>
        <dbReference type="SAM" id="Phobius"/>
    </source>
</evidence>
<dbReference type="AlphaFoldDB" id="A0A1I0F2A8"/>
<evidence type="ECO:0000259" key="2">
    <source>
        <dbReference type="Pfam" id="PF14219"/>
    </source>
</evidence>
<feature type="transmembrane region" description="Helical" evidence="1">
    <location>
        <begin position="176"/>
        <end position="201"/>
    </location>
</feature>
<gene>
    <name evidence="3" type="ORF">SAMN04487998_2082</name>
</gene>
<dbReference type="Pfam" id="PF14219">
    <property type="entry name" value="DUF4328"/>
    <property type="match status" value="1"/>
</dbReference>
<protein>
    <recommendedName>
        <fullName evidence="2">DUF4328 domain-containing protein</fullName>
    </recommendedName>
</protein>
<evidence type="ECO:0000313" key="3">
    <source>
        <dbReference type="EMBL" id="SET51776.1"/>
    </source>
</evidence>
<keyword evidence="1" id="KW-1133">Transmembrane helix</keyword>
<dbReference type="STRING" id="82805.SAMN04487998_2082"/>
<feature type="transmembrane region" description="Helical" evidence="1">
    <location>
        <begin position="145"/>
        <end position="164"/>
    </location>
</feature>
<organism evidence="3 4">
    <name type="scientific">Hymenobacter actinosclerus</name>
    <dbReference type="NCBI Taxonomy" id="82805"/>
    <lineage>
        <taxon>Bacteria</taxon>
        <taxon>Pseudomonadati</taxon>
        <taxon>Bacteroidota</taxon>
        <taxon>Cytophagia</taxon>
        <taxon>Cytophagales</taxon>
        <taxon>Hymenobacteraceae</taxon>
        <taxon>Hymenobacter</taxon>
    </lineage>
</organism>
<name>A0A1I0F2A8_9BACT</name>
<dbReference type="EMBL" id="FOHS01000002">
    <property type="protein sequence ID" value="SET51776.1"/>
    <property type="molecule type" value="Genomic_DNA"/>
</dbReference>
<reference evidence="4" key="1">
    <citation type="submission" date="2016-10" db="EMBL/GenBank/DDBJ databases">
        <authorList>
            <person name="Varghese N."/>
            <person name="Submissions S."/>
        </authorList>
    </citation>
    <scope>NUCLEOTIDE SEQUENCE [LARGE SCALE GENOMIC DNA]</scope>
    <source>
        <strain evidence="4">DSM 15310</strain>
    </source>
</reference>
<accession>A0A1I0F2A8</accession>